<keyword evidence="2" id="KW-0472">Membrane</keyword>
<evidence type="ECO:0000313" key="3">
    <source>
        <dbReference type="EMBL" id="MBY29136.1"/>
    </source>
</evidence>
<protein>
    <submittedName>
        <fullName evidence="3">Uncharacterized protein</fullName>
    </submittedName>
</protein>
<proteinExistence type="predicted"/>
<name>A0A2S2PJS5_SCHGA</name>
<organism evidence="3">
    <name type="scientific">Schizaphis graminum</name>
    <name type="common">Green bug aphid</name>
    <dbReference type="NCBI Taxonomy" id="13262"/>
    <lineage>
        <taxon>Eukaryota</taxon>
        <taxon>Metazoa</taxon>
        <taxon>Ecdysozoa</taxon>
        <taxon>Arthropoda</taxon>
        <taxon>Hexapoda</taxon>
        <taxon>Insecta</taxon>
        <taxon>Pterygota</taxon>
        <taxon>Neoptera</taxon>
        <taxon>Paraneoptera</taxon>
        <taxon>Hemiptera</taxon>
        <taxon>Sternorrhyncha</taxon>
        <taxon>Aphidomorpha</taxon>
        <taxon>Aphidoidea</taxon>
        <taxon>Aphididae</taxon>
        <taxon>Aphidini</taxon>
        <taxon>Schizaphis</taxon>
    </lineage>
</organism>
<evidence type="ECO:0000256" key="1">
    <source>
        <dbReference type="SAM" id="MobiDB-lite"/>
    </source>
</evidence>
<feature type="transmembrane region" description="Helical" evidence="2">
    <location>
        <begin position="109"/>
        <end position="129"/>
    </location>
</feature>
<keyword evidence="2" id="KW-0812">Transmembrane</keyword>
<reference evidence="3" key="1">
    <citation type="submission" date="2018-04" db="EMBL/GenBank/DDBJ databases">
        <title>Transcriptome of Schizaphis graminum biotype I.</title>
        <authorList>
            <person name="Scully E.D."/>
            <person name="Geib S.M."/>
            <person name="Palmer N.A."/>
            <person name="Koch K."/>
            <person name="Bradshaw J."/>
            <person name="Heng-Moss T."/>
            <person name="Sarath G."/>
        </authorList>
    </citation>
    <scope>NUCLEOTIDE SEQUENCE</scope>
</reference>
<gene>
    <name evidence="3" type="ORF">g.492</name>
</gene>
<evidence type="ECO:0000256" key="2">
    <source>
        <dbReference type="SAM" id="Phobius"/>
    </source>
</evidence>
<feature type="region of interest" description="Disordered" evidence="1">
    <location>
        <begin position="1"/>
        <end position="50"/>
    </location>
</feature>
<dbReference type="AlphaFoldDB" id="A0A2S2PJS5"/>
<sequence length="130" mass="13960">MTGRSGRGGRHPVIDPCSGVDSGSVVAGRDEGSVSRAPADGGVGPAGDNDPGALTSYVSGVAVVETFTFATSRTFCVLDKVLVALGRTKVVYSLYTLAHPRYCHDRNDLYMRFYVIYIYIYALTSLLLFL</sequence>
<keyword evidence="2" id="KW-1133">Transmembrane helix</keyword>
<accession>A0A2S2PJS5</accession>
<dbReference type="EMBL" id="GGMR01016517">
    <property type="protein sequence ID" value="MBY29136.1"/>
    <property type="molecule type" value="Transcribed_RNA"/>
</dbReference>